<feature type="non-terminal residue" evidence="1">
    <location>
        <position position="1"/>
    </location>
</feature>
<dbReference type="Proteomes" id="UP000789525">
    <property type="component" value="Unassembled WGS sequence"/>
</dbReference>
<evidence type="ECO:0000313" key="1">
    <source>
        <dbReference type="EMBL" id="CAG8477897.1"/>
    </source>
</evidence>
<organism evidence="1 2">
    <name type="scientific">Acaulospora colombiana</name>
    <dbReference type="NCBI Taxonomy" id="27376"/>
    <lineage>
        <taxon>Eukaryota</taxon>
        <taxon>Fungi</taxon>
        <taxon>Fungi incertae sedis</taxon>
        <taxon>Mucoromycota</taxon>
        <taxon>Glomeromycotina</taxon>
        <taxon>Glomeromycetes</taxon>
        <taxon>Diversisporales</taxon>
        <taxon>Acaulosporaceae</taxon>
        <taxon>Acaulospora</taxon>
    </lineage>
</organism>
<dbReference type="EMBL" id="CAJVPT010002250">
    <property type="protein sequence ID" value="CAG8477897.1"/>
    <property type="molecule type" value="Genomic_DNA"/>
</dbReference>
<name>A0ACA9KLB0_9GLOM</name>
<evidence type="ECO:0000313" key="2">
    <source>
        <dbReference type="Proteomes" id="UP000789525"/>
    </source>
</evidence>
<sequence length="111" mass="12822">NAKNEQPRNQNTSQPTISGIETIREKKTNQKQSTWSKEVEEMITQDTHTDISTKGRNIQENEQSRDTSDTFIAARIDDSDVEMEEPGTSSRTRSESTYKNQSQTWYPHLEN</sequence>
<gene>
    <name evidence="1" type="ORF">ACOLOM_LOCUS1873</name>
</gene>
<reference evidence="1" key="1">
    <citation type="submission" date="2021-06" db="EMBL/GenBank/DDBJ databases">
        <authorList>
            <person name="Kallberg Y."/>
            <person name="Tangrot J."/>
            <person name="Rosling A."/>
        </authorList>
    </citation>
    <scope>NUCLEOTIDE SEQUENCE</scope>
    <source>
        <strain evidence="1">CL356</strain>
    </source>
</reference>
<comment type="caution">
    <text evidence="1">The sequence shown here is derived from an EMBL/GenBank/DDBJ whole genome shotgun (WGS) entry which is preliminary data.</text>
</comment>
<keyword evidence="2" id="KW-1185">Reference proteome</keyword>
<protein>
    <submittedName>
        <fullName evidence="1">11345_t:CDS:1</fullName>
    </submittedName>
</protein>
<proteinExistence type="predicted"/>
<accession>A0ACA9KLB0</accession>